<dbReference type="PROSITE" id="PS00187">
    <property type="entry name" value="TPP_ENZYMES"/>
    <property type="match status" value="1"/>
</dbReference>
<comment type="caution">
    <text evidence="8">The sequence shown here is derived from an EMBL/GenBank/DDBJ whole genome shotgun (WGS) entry which is preliminary data.</text>
</comment>
<evidence type="ECO:0000313" key="8">
    <source>
        <dbReference type="EMBL" id="RLV50949.1"/>
    </source>
</evidence>
<dbReference type="EC" id="4.1.1.75" evidence="8"/>
<dbReference type="PANTHER" id="PTHR18968">
    <property type="entry name" value="THIAMINE PYROPHOSPHATE ENZYMES"/>
    <property type="match status" value="1"/>
</dbReference>
<dbReference type="GO" id="GO:0005948">
    <property type="term" value="C:acetolactate synthase complex"/>
    <property type="evidence" value="ECO:0007669"/>
    <property type="project" value="TreeGrafter"/>
</dbReference>
<dbReference type="CDD" id="cd07035">
    <property type="entry name" value="TPP_PYR_POX_like"/>
    <property type="match status" value="1"/>
</dbReference>
<evidence type="ECO:0000256" key="2">
    <source>
        <dbReference type="ARBA" id="ARBA00007812"/>
    </source>
</evidence>
<evidence type="ECO:0000256" key="4">
    <source>
        <dbReference type="RuleBase" id="RU362132"/>
    </source>
</evidence>
<proteinExistence type="inferred from homology"/>
<dbReference type="GO" id="GO:0003984">
    <property type="term" value="F:acetolactate synthase activity"/>
    <property type="evidence" value="ECO:0007669"/>
    <property type="project" value="TreeGrafter"/>
</dbReference>
<gene>
    <name evidence="8" type="ORF">D9V37_03165</name>
</gene>
<evidence type="ECO:0000256" key="1">
    <source>
        <dbReference type="ARBA" id="ARBA00001964"/>
    </source>
</evidence>
<dbReference type="GO" id="GO:0000287">
    <property type="term" value="F:magnesium ion binding"/>
    <property type="evidence" value="ECO:0007669"/>
    <property type="project" value="InterPro"/>
</dbReference>
<dbReference type="Pfam" id="PF02776">
    <property type="entry name" value="TPP_enzyme_N"/>
    <property type="match status" value="1"/>
</dbReference>
<dbReference type="Proteomes" id="UP000281708">
    <property type="component" value="Unassembled WGS sequence"/>
</dbReference>
<dbReference type="OrthoDB" id="4494979at2"/>
<organism evidence="8 9">
    <name type="scientific">Nocardioides mangrovicus</name>
    <dbReference type="NCBI Taxonomy" id="2478913"/>
    <lineage>
        <taxon>Bacteria</taxon>
        <taxon>Bacillati</taxon>
        <taxon>Actinomycetota</taxon>
        <taxon>Actinomycetes</taxon>
        <taxon>Propionibacteriales</taxon>
        <taxon>Nocardioidaceae</taxon>
        <taxon>Nocardioides</taxon>
    </lineage>
</organism>
<sequence length="537" mass="54257">MLGVSAGGARPAILRRVRGGEALVAALAAHGVDLAFGIPGTHNLEIYRHLARYGVRHVGTRHEQGAGYAADGYARSTGRVGVALVTSGPAVLNVATAVGQAYSDSVPVLVVSPGMPLRQPTLGQGLLHETRDQQGAMAAVAAASLRPTSVAEIPTAVAQAFAIMTSGRPRPVHLEVPLDVLEEDADTGPVLVAEVAPATPPQAAVAAAVARLSAATAPVIVVGGGARGAAAEVRAVAERLGAPVVTTANGKGVLPEDHPLALGAGIHLPAVAALVEQADVVLAVGTELAPADLWYGPLPVAGRLVRVDVDPVGVLTNASPEVAVVGDASLSLQAILARLGEATREVDVATWRERKLAESQEEGAAWLELVAALAAALARDAVVAADNAMVSYLGALAHLPAYAPGAYLFPSGYGTLGYALPAAIGVKLAHPGRPVLALLGDGGVMFTVAELATAAEQALALPVVVVDNGGYGEIRNEMAERGDPVHAVDLPSPDFAALGKSLGCHGVRLDDVDGLSGAVTAAFAADRPTVIHLVVRP</sequence>
<dbReference type="GO" id="GO:0009099">
    <property type="term" value="P:L-valine biosynthetic process"/>
    <property type="evidence" value="ECO:0007669"/>
    <property type="project" value="TreeGrafter"/>
</dbReference>
<dbReference type="GO" id="GO:0047435">
    <property type="term" value="F:5-guanidino-2-oxopentanoate decarboxylase activity"/>
    <property type="evidence" value="ECO:0007669"/>
    <property type="project" value="UniProtKB-EC"/>
</dbReference>
<accession>A0A3L8P8C2</accession>
<keyword evidence="8" id="KW-0456">Lyase</keyword>
<dbReference type="CDD" id="cd00568">
    <property type="entry name" value="TPP_enzymes"/>
    <property type="match status" value="1"/>
</dbReference>
<feature type="domain" description="Thiamine pyrophosphate enzyme TPP-binding" evidence="6">
    <location>
        <begin position="397"/>
        <end position="532"/>
    </location>
</feature>
<dbReference type="InterPro" id="IPR045229">
    <property type="entry name" value="TPP_enz"/>
</dbReference>
<evidence type="ECO:0000259" key="6">
    <source>
        <dbReference type="Pfam" id="PF02775"/>
    </source>
</evidence>
<dbReference type="Pfam" id="PF02775">
    <property type="entry name" value="TPP_enzyme_C"/>
    <property type="match status" value="1"/>
</dbReference>
<dbReference type="GO" id="GO:0050660">
    <property type="term" value="F:flavin adenine dinucleotide binding"/>
    <property type="evidence" value="ECO:0007669"/>
    <property type="project" value="TreeGrafter"/>
</dbReference>
<dbReference type="SUPFAM" id="SSF52467">
    <property type="entry name" value="DHS-like NAD/FAD-binding domain"/>
    <property type="match status" value="1"/>
</dbReference>
<evidence type="ECO:0000256" key="3">
    <source>
        <dbReference type="ARBA" id="ARBA00023052"/>
    </source>
</evidence>
<feature type="domain" description="Thiamine pyrophosphate enzyme N-terminal TPP-binding" evidence="7">
    <location>
        <begin position="18"/>
        <end position="133"/>
    </location>
</feature>
<keyword evidence="9" id="KW-1185">Reference proteome</keyword>
<evidence type="ECO:0000259" key="7">
    <source>
        <dbReference type="Pfam" id="PF02776"/>
    </source>
</evidence>
<dbReference type="FunFam" id="3.40.50.970:FF:000007">
    <property type="entry name" value="Acetolactate synthase"/>
    <property type="match status" value="1"/>
</dbReference>
<dbReference type="NCBIfam" id="NF005712">
    <property type="entry name" value="PRK07524.1"/>
    <property type="match status" value="1"/>
</dbReference>
<evidence type="ECO:0000313" key="9">
    <source>
        <dbReference type="Proteomes" id="UP000281708"/>
    </source>
</evidence>
<comment type="cofactor">
    <cofactor evidence="1">
        <name>thiamine diphosphate</name>
        <dbReference type="ChEBI" id="CHEBI:58937"/>
    </cofactor>
</comment>
<dbReference type="Gene3D" id="3.40.50.970">
    <property type="match status" value="2"/>
</dbReference>
<dbReference type="InterPro" id="IPR011766">
    <property type="entry name" value="TPP_enzyme_TPP-bd"/>
</dbReference>
<keyword evidence="3 4" id="KW-0786">Thiamine pyrophosphate</keyword>
<dbReference type="InterPro" id="IPR029061">
    <property type="entry name" value="THDP-binding"/>
</dbReference>
<comment type="similarity">
    <text evidence="2 4">Belongs to the TPP enzyme family.</text>
</comment>
<evidence type="ECO:0000259" key="5">
    <source>
        <dbReference type="Pfam" id="PF00205"/>
    </source>
</evidence>
<dbReference type="EMBL" id="RDBE01000001">
    <property type="protein sequence ID" value="RLV50949.1"/>
    <property type="molecule type" value="Genomic_DNA"/>
</dbReference>
<dbReference type="InterPro" id="IPR012001">
    <property type="entry name" value="Thiamin_PyroP_enz_TPP-bd_dom"/>
</dbReference>
<name>A0A3L8P8C2_9ACTN</name>
<protein>
    <submittedName>
        <fullName evidence="8">5-guanidino-2-oxopentanoate decarboxylase</fullName>
        <ecNumber evidence="8">4.1.1.75</ecNumber>
    </submittedName>
</protein>
<dbReference type="GO" id="GO:0009097">
    <property type="term" value="P:isoleucine biosynthetic process"/>
    <property type="evidence" value="ECO:0007669"/>
    <property type="project" value="TreeGrafter"/>
</dbReference>
<dbReference type="InterPro" id="IPR029035">
    <property type="entry name" value="DHS-like_NAD/FAD-binding_dom"/>
</dbReference>
<dbReference type="Gene3D" id="3.40.50.1220">
    <property type="entry name" value="TPP-binding domain"/>
    <property type="match status" value="1"/>
</dbReference>
<dbReference type="SUPFAM" id="SSF52518">
    <property type="entry name" value="Thiamin diphosphate-binding fold (THDP-binding)"/>
    <property type="match status" value="2"/>
</dbReference>
<reference evidence="8 9" key="1">
    <citation type="submission" date="2018-10" db="EMBL/GenBank/DDBJ databases">
        <title>Marmoricola sp. 4Q3S-7 whole genome shotgun sequence.</title>
        <authorList>
            <person name="Li F."/>
        </authorList>
    </citation>
    <scope>NUCLEOTIDE SEQUENCE [LARGE SCALE GENOMIC DNA]</scope>
    <source>
        <strain evidence="8 9">4Q3S-7</strain>
    </source>
</reference>
<feature type="domain" description="Thiamine pyrophosphate enzyme central" evidence="5">
    <location>
        <begin position="205"/>
        <end position="335"/>
    </location>
</feature>
<dbReference type="Pfam" id="PF00205">
    <property type="entry name" value="TPP_enzyme_M"/>
    <property type="match status" value="1"/>
</dbReference>
<dbReference type="AlphaFoldDB" id="A0A3L8P8C2"/>
<dbReference type="GO" id="GO:0030976">
    <property type="term" value="F:thiamine pyrophosphate binding"/>
    <property type="evidence" value="ECO:0007669"/>
    <property type="project" value="InterPro"/>
</dbReference>
<dbReference type="InterPro" id="IPR012000">
    <property type="entry name" value="Thiamin_PyroP_enz_cen_dom"/>
</dbReference>
<dbReference type="InterPro" id="IPR000399">
    <property type="entry name" value="TPP-bd_CS"/>
</dbReference>
<dbReference type="PANTHER" id="PTHR18968:SF13">
    <property type="entry name" value="ACETOLACTATE SYNTHASE CATALYTIC SUBUNIT, MITOCHONDRIAL"/>
    <property type="match status" value="1"/>
</dbReference>